<dbReference type="Gene3D" id="3.80.10.10">
    <property type="entry name" value="Ribonuclease Inhibitor"/>
    <property type="match status" value="1"/>
</dbReference>
<dbReference type="eggNOG" id="KOG0619">
    <property type="taxonomic scope" value="Eukaryota"/>
</dbReference>
<dbReference type="InterPro" id="IPR032675">
    <property type="entry name" value="LRR_dom_sf"/>
</dbReference>
<keyword evidence="5" id="KW-0812">Transmembrane</keyword>
<reference evidence="13" key="1">
    <citation type="journal article" date="2013" name="Science">
        <title>The Amborella genome and the evolution of flowering plants.</title>
        <authorList>
            <consortium name="Amborella Genome Project"/>
        </authorList>
    </citation>
    <scope>NUCLEOTIDE SEQUENCE [LARGE SCALE GENOMIC DNA]</scope>
</reference>
<dbReference type="GO" id="GO:0005886">
    <property type="term" value="C:plasma membrane"/>
    <property type="evidence" value="ECO:0007669"/>
    <property type="project" value="UniProtKB-SubCell"/>
</dbReference>
<dbReference type="Pfam" id="PF00560">
    <property type="entry name" value="LRR_1"/>
    <property type="match status" value="4"/>
</dbReference>
<dbReference type="Gramene" id="ERM94012">
    <property type="protein sequence ID" value="ERM94012"/>
    <property type="gene ID" value="AMTR_s00136p00099440"/>
</dbReference>
<keyword evidence="8" id="KW-1133">Transmembrane helix</keyword>
<gene>
    <name evidence="12" type="ORF">AMTR_s00136p00099440</name>
</gene>
<comment type="similarity">
    <text evidence="2">Belongs to the RLP family.</text>
</comment>
<name>W1NE17_AMBTC</name>
<sequence length="178" mass="19873">MISRRNGASKSYSESQSNAHIKPWDFKSLHTPFNTINKRRRFMFTLGAWDGWRLGHGAIIDLSSNLFNGPILILVPEETSHLQWETWKRLFVLDLSGNVLSGNIPPSLGNCSSMQFLNLNDNDLFGSLPCSLVALENLNSVELSNNWFSGEFPQALKNWSSLSTLDLSGNEFAGNIPS</sequence>
<dbReference type="PANTHER" id="PTHR48052:SF8">
    <property type="entry name" value="LRR RECEPTOR-LIKE SERINE_THREONINE-PROTEIN KINASE FLS2"/>
    <property type="match status" value="1"/>
</dbReference>
<evidence type="ECO:0000256" key="10">
    <source>
        <dbReference type="ARBA" id="ARBA00023170"/>
    </source>
</evidence>
<keyword evidence="13" id="KW-1185">Reference proteome</keyword>
<dbReference type="AlphaFoldDB" id="W1NE17"/>
<accession>W1NE17</accession>
<dbReference type="EMBL" id="KI397522">
    <property type="protein sequence ID" value="ERM94012.1"/>
    <property type="molecule type" value="Genomic_DNA"/>
</dbReference>
<evidence type="ECO:0000256" key="4">
    <source>
        <dbReference type="ARBA" id="ARBA00022614"/>
    </source>
</evidence>
<evidence type="ECO:0000256" key="5">
    <source>
        <dbReference type="ARBA" id="ARBA00022692"/>
    </source>
</evidence>
<dbReference type="OMA" id="QQEMACV"/>
<keyword evidence="4" id="KW-0433">Leucine-rich repeat</keyword>
<keyword evidence="9" id="KW-0472">Membrane</keyword>
<evidence type="ECO:0000256" key="9">
    <source>
        <dbReference type="ARBA" id="ARBA00023136"/>
    </source>
</evidence>
<protein>
    <recommendedName>
        <fullName evidence="14">Leucine-rich repeat-containing N-terminal plant-type domain-containing protein</fullName>
    </recommendedName>
</protein>
<evidence type="ECO:0008006" key="14">
    <source>
        <dbReference type="Google" id="ProtNLM"/>
    </source>
</evidence>
<evidence type="ECO:0000313" key="13">
    <source>
        <dbReference type="Proteomes" id="UP000017836"/>
    </source>
</evidence>
<evidence type="ECO:0000256" key="3">
    <source>
        <dbReference type="ARBA" id="ARBA00022475"/>
    </source>
</evidence>
<keyword evidence="10" id="KW-0675">Receptor</keyword>
<evidence type="ECO:0000256" key="7">
    <source>
        <dbReference type="ARBA" id="ARBA00022737"/>
    </source>
</evidence>
<keyword evidence="7" id="KW-0677">Repeat</keyword>
<dbReference type="InterPro" id="IPR001611">
    <property type="entry name" value="Leu-rich_rpt"/>
</dbReference>
<evidence type="ECO:0000313" key="12">
    <source>
        <dbReference type="EMBL" id="ERM94012.1"/>
    </source>
</evidence>
<dbReference type="FunFam" id="3.80.10.10:FF:000383">
    <property type="entry name" value="Leucine-rich repeat receptor protein kinase EMS1"/>
    <property type="match status" value="1"/>
</dbReference>
<evidence type="ECO:0000256" key="8">
    <source>
        <dbReference type="ARBA" id="ARBA00022989"/>
    </source>
</evidence>
<dbReference type="SUPFAM" id="SSF52058">
    <property type="entry name" value="L domain-like"/>
    <property type="match status" value="1"/>
</dbReference>
<dbReference type="HOGENOM" id="CLU_1512631_0_0_1"/>
<dbReference type="STRING" id="13333.W1NE17"/>
<organism evidence="12 13">
    <name type="scientific">Amborella trichopoda</name>
    <dbReference type="NCBI Taxonomy" id="13333"/>
    <lineage>
        <taxon>Eukaryota</taxon>
        <taxon>Viridiplantae</taxon>
        <taxon>Streptophyta</taxon>
        <taxon>Embryophyta</taxon>
        <taxon>Tracheophyta</taxon>
        <taxon>Spermatophyta</taxon>
        <taxon>Magnoliopsida</taxon>
        <taxon>Amborellales</taxon>
        <taxon>Amborellaceae</taxon>
        <taxon>Amborella</taxon>
    </lineage>
</organism>
<comment type="subcellular location">
    <subcellularLocation>
        <location evidence="1">Cell membrane</location>
        <topology evidence="1">Single-pass type I membrane protein</topology>
    </subcellularLocation>
</comment>
<keyword evidence="11" id="KW-0325">Glycoprotein</keyword>
<evidence type="ECO:0000256" key="6">
    <source>
        <dbReference type="ARBA" id="ARBA00022729"/>
    </source>
</evidence>
<proteinExistence type="inferred from homology"/>
<dbReference type="Proteomes" id="UP000017836">
    <property type="component" value="Unassembled WGS sequence"/>
</dbReference>
<evidence type="ECO:0000256" key="1">
    <source>
        <dbReference type="ARBA" id="ARBA00004251"/>
    </source>
</evidence>
<keyword evidence="3" id="KW-1003">Cell membrane</keyword>
<evidence type="ECO:0000256" key="11">
    <source>
        <dbReference type="ARBA" id="ARBA00023180"/>
    </source>
</evidence>
<keyword evidence="6" id="KW-0732">Signal</keyword>
<dbReference type="PANTHER" id="PTHR48052">
    <property type="entry name" value="UNNAMED PRODUCT"/>
    <property type="match status" value="1"/>
</dbReference>
<evidence type="ECO:0000256" key="2">
    <source>
        <dbReference type="ARBA" id="ARBA00009592"/>
    </source>
</evidence>